<dbReference type="Proteomes" id="UP000199699">
    <property type="component" value="Unassembled WGS sequence"/>
</dbReference>
<dbReference type="EMBL" id="FMHT01000003">
    <property type="protein sequence ID" value="SCL33019.1"/>
    <property type="molecule type" value="Genomic_DNA"/>
</dbReference>
<dbReference type="AlphaFoldDB" id="A0A1C6SUG8"/>
<reference evidence="1 2" key="1">
    <citation type="submission" date="2016-06" db="EMBL/GenBank/DDBJ databases">
        <authorList>
            <person name="Kjaerup R.B."/>
            <person name="Dalgaard T.S."/>
            <person name="Juul-Madsen H.R."/>
        </authorList>
    </citation>
    <scope>NUCLEOTIDE SEQUENCE [LARGE SCALE GENOMIC DNA]</scope>
    <source>
        <strain evidence="1 2">DSM 43818</strain>
    </source>
</reference>
<sequence>MNYPDTVTVLRQTTADEYGNPGAGPHAPVATLRGFLSGSAVFMPPGADVERGDRLVIGAETYDVEGDPKRLRSPTREVMTRVSVQLRRR</sequence>
<dbReference type="STRING" id="145857.GA0070616_4614"/>
<dbReference type="RefSeq" id="WP_091086865.1">
    <property type="nucleotide sequence ID" value="NZ_FMHT01000003.1"/>
</dbReference>
<organism evidence="1 2">
    <name type="scientific">Micromonospora nigra</name>
    <dbReference type="NCBI Taxonomy" id="145857"/>
    <lineage>
        <taxon>Bacteria</taxon>
        <taxon>Bacillati</taxon>
        <taxon>Actinomycetota</taxon>
        <taxon>Actinomycetes</taxon>
        <taxon>Micromonosporales</taxon>
        <taxon>Micromonosporaceae</taxon>
        <taxon>Micromonospora</taxon>
    </lineage>
</organism>
<gene>
    <name evidence="1" type="ORF">GA0070616_4614</name>
</gene>
<dbReference type="OrthoDB" id="3399970at2"/>
<name>A0A1C6SUG8_9ACTN</name>
<accession>A0A1C6SUG8</accession>
<keyword evidence="2" id="KW-1185">Reference proteome</keyword>
<proteinExistence type="predicted"/>
<evidence type="ECO:0000313" key="2">
    <source>
        <dbReference type="Proteomes" id="UP000199699"/>
    </source>
</evidence>
<protein>
    <submittedName>
        <fullName evidence="1">Uncharacterized protein</fullName>
    </submittedName>
</protein>
<evidence type="ECO:0000313" key="1">
    <source>
        <dbReference type="EMBL" id="SCL33019.1"/>
    </source>
</evidence>